<dbReference type="AlphaFoldDB" id="A0A8C0WZ57"/>
<gene>
    <name evidence="2" type="primary">Hmg20a</name>
</gene>
<protein>
    <submittedName>
        <fullName evidence="2">Uncharacterized protein</fullName>
    </submittedName>
</protein>
<feature type="compositionally biased region" description="Basic and acidic residues" evidence="1">
    <location>
        <begin position="90"/>
        <end position="102"/>
    </location>
</feature>
<dbReference type="Ensembl" id="ENSCCNT00000022615.1">
    <property type="protein sequence ID" value="ENSCCNP00000017369.1"/>
    <property type="gene ID" value="ENSCCNG00000017652.1"/>
</dbReference>
<accession>A0A8C0WZ57</accession>
<organism evidence="2">
    <name type="scientific">Castor canadensis</name>
    <name type="common">American beaver</name>
    <dbReference type="NCBI Taxonomy" id="51338"/>
    <lineage>
        <taxon>Eukaryota</taxon>
        <taxon>Metazoa</taxon>
        <taxon>Chordata</taxon>
        <taxon>Craniata</taxon>
        <taxon>Vertebrata</taxon>
        <taxon>Euteleostomi</taxon>
        <taxon>Mammalia</taxon>
        <taxon>Eutheria</taxon>
        <taxon>Euarchontoglires</taxon>
        <taxon>Glires</taxon>
        <taxon>Rodentia</taxon>
        <taxon>Castorimorpha</taxon>
        <taxon>Castoridae</taxon>
        <taxon>Castor</taxon>
    </lineage>
</organism>
<name>A0A8C0WZ57_CASCN</name>
<reference evidence="2" key="1">
    <citation type="submission" date="2023-09" db="UniProtKB">
        <authorList>
            <consortium name="Ensembl"/>
        </authorList>
    </citation>
    <scope>IDENTIFICATION</scope>
</reference>
<feature type="region of interest" description="Disordered" evidence="1">
    <location>
        <begin position="1"/>
        <end position="46"/>
    </location>
</feature>
<feature type="compositionally biased region" description="Polar residues" evidence="1">
    <location>
        <begin position="1"/>
        <end position="10"/>
    </location>
</feature>
<feature type="region of interest" description="Disordered" evidence="1">
    <location>
        <begin position="61"/>
        <end position="102"/>
    </location>
</feature>
<sequence>MESLMTSSTLPPLFADEDGTKESNDLATTGLTHPEVPYGSGAASSTTNAEFVEDLSQGQLLPNESSNAAEGSEQRQEDEVSESLLALSEASRDNVIKGDVDG</sequence>
<proteinExistence type="predicted"/>
<evidence type="ECO:0000256" key="1">
    <source>
        <dbReference type="SAM" id="MobiDB-lite"/>
    </source>
</evidence>
<evidence type="ECO:0000313" key="2">
    <source>
        <dbReference type="Ensembl" id="ENSCCNP00000017369.1"/>
    </source>
</evidence>